<evidence type="ECO:0000313" key="5">
    <source>
        <dbReference type="EMBL" id="NYT36536.1"/>
    </source>
</evidence>
<dbReference type="Pfam" id="PF08840">
    <property type="entry name" value="BAAT_C"/>
    <property type="match status" value="1"/>
</dbReference>
<dbReference type="OrthoDB" id="8922993at2"/>
<dbReference type="Gene3D" id="3.40.50.1820">
    <property type="entry name" value="alpha/beta hydrolase"/>
    <property type="match status" value="1"/>
</dbReference>
<dbReference type="GO" id="GO:0047617">
    <property type="term" value="F:fatty acyl-CoA hydrolase activity"/>
    <property type="evidence" value="ECO:0007669"/>
    <property type="project" value="TreeGrafter"/>
</dbReference>
<dbReference type="PANTHER" id="PTHR10824:SF4">
    <property type="entry name" value="ACYL-COENZYME A THIOESTERASE 1-LIKE"/>
    <property type="match status" value="1"/>
</dbReference>
<dbReference type="InterPro" id="IPR006862">
    <property type="entry name" value="Thio_Ohase/aa_AcTrfase"/>
</dbReference>
<dbReference type="InterPro" id="IPR014940">
    <property type="entry name" value="BAAT_C"/>
</dbReference>
<gene>
    <name evidence="5" type="ORF">H0A68_06590</name>
</gene>
<feature type="domain" description="Acyl-CoA thioester hydrolase/bile acid-CoA amino acid N-acetyltransferase" evidence="3">
    <location>
        <begin position="16"/>
        <end position="135"/>
    </location>
</feature>
<evidence type="ECO:0000256" key="1">
    <source>
        <dbReference type="ARBA" id="ARBA00006538"/>
    </source>
</evidence>
<dbReference type="InterPro" id="IPR042490">
    <property type="entry name" value="Thio_Ohase/BAAT_N"/>
</dbReference>
<dbReference type="Proteomes" id="UP000580517">
    <property type="component" value="Unassembled WGS sequence"/>
</dbReference>
<evidence type="ECO:0000256" key="2">
    <source>
        <dbReference type="PIRSR" id="PIRSR016521-1"/>
    </source>
</evidence>
<keyword evidence="6" id="KW-1185">Reference proteome</keyword>
<dbReference type="Gene3D" id="2.60.40.2240">
    <property type="entry name" value="Acyl-CoA thioester hydrolase/BAAT N-terminal domain"/>
    <property type="match status" value="1"/>
</dbReference>
<accession>A0A853FES4</accession>
<reference evidence="5 6" key="1">
    <citation type="submission" date="2020-07" db="EMBL/GenBank/DDBJ databases">
        <title>Taxonomic revisions and descriptions of new bacterial species based on genomic comparisons in the high-G+C-content subgroup of the family Alcaligenaceae.</title>
        <authorList>
            <person name="Szabo A."/>
            <person name="Felfoldi T."/>
        </authorList>
    </citation>
    <scope>NUCLEOTIDE SEQUENCE [LARGE SCALE GENOMIC DNA]</scope>
    <source>
        <strain evidence="5 6">DSM 25264</strain>
    </source>
</reference>
<dbReference type="EMBL" id="JACCEW010000002">
    <property type="protein sequence ID" value="NYT36536.1"/>
    <property type="molecule type" value="Genomic_DNA"/>
</dbReference>
<dbReference type="AlphaFoldDB" id="A0A853FES4"/>
<proteinExistence type="inferred from homology"/>
<evidence type="ECO:0000259" key="4">
    <source>
        <dbReference type="Pfam" id="PF08840"/>
    </source>
</evidence>
<dbReference type="PIRSF" id="PIRSF016521">
    <property type="entry name" value="Acyl-CoA_hydro"/>
    <property type="match status" value="1"/>
</dbReference>
<feature type="domain" description="BAAT/Acyl-CoA thioester hydrolase C-terminal" evidence="4">
    <location>
        <begin position="199"/>
        <end position="424"/>
    </location>
</feature>
<feature type="active site" description="Charge relay system" evidence="2">
    <location>
        <position position="338"/>
    </location>
</feature>
<dbReference type="SUPFAM" id="SSF53474">
    <property type="entry name" value="alpha/beta-Hydrolases"/>
    <property type="match status" value="1"/>
</dbReference>
<comment type="similarity">
    <text evidence="1">Belongs to the C/M/P thioester hydrolase family.</text>
</comment>
<dbReference type="InterPro" id="IPR016662">
    <property type="entry name" value="Acyl-CoA_thioEstase_long-chain"/>
</dbReference>
<feature type="active site" description="Charge relay system" evidence="2">
    <location>
        <position position="373"/>
    </location>
</feature>
<organism evidence="5 6">
    <name type="scientific">Allopusillimonas soli</name>
    <dbReference type="NCBI Taxonomy" id="659016"/>
    <lineage>
        <taxon>Bacteria</taxon>
        <taxon>Pseudomonadati</taxon>
        <taxon>Pseudomonadota</taxon>
        <taxon>Betaproteobacteria</taxon>
        <taxon>Burkholderiales</taxon>
        <taxon>Alcaligenaceae</taxon>
        <taxon>Allopusillimonas</taxon>
    </lineage>
</organism>
<dbReference type="InterPro" id="IPR029058">
    <property type="entry name" value="AB_hydrolase_fold"/>
</dbReference>
<evidence type="ECO:0000313" key="6">
    <source>
        <dbReference type="Proteomes" id="UP000580517"/>
    </source>
</evidence>
<dbReference type="GO" id="GO:0006631">
    <property type="term" value="P:fatty acid metabolic process"/>
    <property type="evidence" value="ECO:0007669"/>
    <property type="project" value="TreeGrafter"/>
</dbReference>
<comment type="caution">
    <text evidence="5">The sequence shown here is derived from an EMBL/GenBank/DDBJ whole genome shotgun (WGS) entry which is preliminary data.</text>
</comment>
<dbReference type="PANTHER" id="PTHR10824">
    <property type="entry name" value="ACYL-COENZYME A THIOESTERASE-RELATED"/>
    <property type="match status" value="1"/>
</dbReference>
<protein>
    <submittedName>
        <fullName evidence="5">Acyl-CoA thioesterase/BAAT N-terminal domain-containing protein</fullName>
    </submittedName>
</protein>
<evidence type="ECO:0000259" key="3">
    <source>
        <dbReference type="Pfam" id="PF04775"/>
    </source>
</evidence>
<dbReference type="Pfam" id="PF04775">
    <property type="entry name" value="Bile_Hydr_Trans"/>
    <property type="match status" value="1"/>
</dbReference>
<sequence length="434" mass="46681">MSKVCLTVQPADDLVDVPRRIRLEGLAPCSQVTLRAHTRRADGVDWHSTARFEADAEGRLDLGSTAPLDGDYEGVSAMGLIWSQKPDGDGVSNVFPDNLLEPLVTHLFAETSQGSAEATLVQRFAGQGVVREDVRADGLVGTLFRPATPGPHPAVMILNGSGGGINEPRAALYASHGYVALALAYFKAPGLSDYISNTPLEYFKRGLDWIRATQKPAKGFVALNGQSRGGELVLLLASIYPKDVSAVVAYVPGAVVHGGQNACDPAVGRDGPAWLLDGKPLVHIWNDNRTASWAAFDAGQRHEVSIRTALRDTEAVARARIPVERIRAPIILLSGTDDAAWPSSLYSRMVVDALRANHYPYDYQWVDTPDAGHAIVFPYVPTTQITHRHPVTGRLFTGGGAPGPNALSNERTWESIKAFLQRAVAGYAAGWPGR</sequence>
<feature type="active site" description="Charge relay system" evidence="2">
    <location>
        <position position="227"/>
    </location>
</feature>
<dbReference type="RefSeq" id="WP_129968503.1">
    <property type="nucleotide sequence ID" value="NZ_JACCEW010000002.1"/>
</dbReference>
<name>A0A853FES4_9BURK</name>
<dbReference type="GO" id="GO:0006637">
    <property type="term" value="P:acyl-CoA metabolic process"/>
    <property type="evidence" value="ECO:0007669"/>
    <property type="project" value="InterPro"/>
</dbReference>